<accession>A0AAX6N4J0</accession>
<dbReference type="Gene3D" id="3.40.50.280">
    <property type="entry name" value="Cobalamin-binding domain"/>
    <property type="match status" value="1"/>
</dbReference>
<evidence type="ECO:0000259" key="1">
    <source>
        <dbReference type="PROSITE" id="PS51332"/>
    </source>
</evidence>
<gene>
    <name evidence="2" type="ORF">O0Q50_05720</name>
</gene>
<evidence type="ECO:0000313" key="3">
    <source>
        <dbReference type="Proteomes" id="UP001269400"/>
    </source>
</evidence>
<dbReference type="InterPro" id="IPR036724">
    <property type="entry name" value="Cobalamin-bd_sf"/>
</dbReference>
<sequence>MVYSRNVAALADCLLEGDVQKSWLLIAIYIEEGHSSTDVYTFLTEAMYEIGKRWQENKISVADEHLATATCDYVLTRFQLSQHQLLQRHRALLFCIEGEEHYLGIKMIAGLMREQGWEVKNLGANLPLPFALKSIERWDPDVVCLSVSQVHLLPDLQKYIAEIESMAQSPLVLVGSRLLSTHDLSASGSSKTIFINHIQAFKDWLLINNKESSTQEKMLVMGEEI</sequence>
<dbReference type="AlphaFoldDB" id="A0AAX6N4J0"/>
<dbReference type="InterPro" id="IPR036594">
    <property type="entry name" value="Meth_synthase_dom"/>
</dbReference>
<dbReference type="CDD" id="cd02065">
    <property type="entry name" value="B12-binding_like"/>
    <property type="match status" value="1"/>
</dbReference>
<dbReference type="GO" id="GO:0046872">
    <property type="term" value="F:metal ion binding"/>
    <property type="evidence" value="ECO:0007669"/>
    <property type="project" value="InterPro"/>
</dbReference>
<organism evidence="2 3">
    <name type="scientific">Priestia aryabhattai</name>
    <name type="common">Bacillus aryabhattai</name>
    <dbReference type="NCBI Taxonomy" id="412384"/>
    <lineage>
        <taxon>Bacteria</taxon>
        <taxon>Bacillati</taxon>
        <taxon>Bacillota</taxon>
        <taxon>Bacilli</taxon>
        <taxon>Bacillales</taxon>
        <taxon>Bacillaceae</taxon>
        <taxon>Priestia</taxon>
    </lineage>
</organism>
<dbReference type="InterPro" id="IPR006158">
    <property type="entry name" value="Cobalamin-bd"/>
</dbReference>
<feature type="domain" description="B12-binding" evidence="1">
    <location>
        <begin position="88"/>
        <end position="183"/>
    </location>
</feature>
<dbReference type="RefSeq" id="WP_316910416.1">
    <property type="nucleotide sequence ID" value="NZ_JAPTGD010000001.1"/>
</dbReference>
<dbReference type="InterPro" id="IPR003759">
    <property type="entry name" value="Cbl-bd_cap"/>
</dbReference>
<protein>
    <submittedName>
        <fullName evidence="2">Cobalamin-dependent protein</fullName>
    </submittedName>
</protein>
<dbReference type="GO" id="GO:0031419">
    <property type="term" value="F:cobalamin binding"/>
    <property type="evidence" value="ECO:0007669"/>
    <property type="project" value="InterPro"/>
</dbReference>
<dbReference type="Proteomes" id="UP001269400">
    <property type="component" value="Unassembled WGS sequence"/>
</dbReference>
<comment type="caution">
    <text evidence="2">The sequence shown here is derived from an EMBL/GenBank/DDBJ whole genome shotgun (WGS) entry which is preliminary data.</text>
</comment>
<dbReference type="EMBL" id="JAPTGD010000001">
    <property type="protein sequence ID" value="MDU9690656.1"/>
    <property type="molecule type" value="Genomic_DNA"/>
</dbReference>
<name>A0AAX6N4J0_PRIAR</name>
<dbReference type="Gene3D" id="1.10.1240.10">
    <property type="entry name" value="Methionine synthase domain"/>
    <property type="match status" value="1"/>
</dbReference>
<reference evidence="2" key="1">
    <citation type="journal article" date="2022" name="J Environ Chem Eng">
        <title>Biodegradation of petroleum oil using a constructed nonpathogenic and heavy metal-tolerant bacterial consortium isolated from marine sponges.</title>
        <authorList>
            <person name="Dechsakulwatana C."/>
            <person name="Rungsihiranrut A."/>
            <person name="Muangchinda C."/>
            <person name="Ningthoujam R."/>
            <person name="Klankeo P."/>
            <person name="Pinyakong O."/>
        </authorList>
    </citation>
    <scope>NUCLEOTIDE SEQUENCE</scope>
    <source>
        <strain evidence="2">TL01-2</strain>
    </source>
</reference>
<dbReference type="Pfam" id="PF02607">
    <property type="entry name" value="B12-binding_2"/>
    <property type="match status" value="1"/>
</dbReference>
<evidence type="ECO:0000313" key="2">
    <source>
        <dbReference type="EMBL" id="MDU9690656.1"/>
    </source>
</evidence>
<reference evidence="2" key="2">
    <citation type="submission" date="2022-12" db="EMBL/GenBank/DDBJ databases">
        <authorList>
            <person name="Dechsakulwatana C."/>
            <person name="Rungsihiranrut A."/>
            <person name="Muangchinda C."/>
            <person name="Ningthoujam R."/>
            <person name="Klankeo P."/>
            <person name="Pinyakong O."/>
        </authorList>
    </citation>
    <scope>NUCLEOTIDE SEQUENCE</scope>
    <source>
        <strain evidence="2">TL01-2</strain>
    </source>
</reference>
<proteinExistence type="predicted"/>
<dbReference type="SUPFAM" id="SSF52242">
    <property type="entry name" value="Cobalamin (vitamin B12)-binding domain"/>
    <property type="match status" value="1"/>
</dbReference>
<dbReference type="Pfam" id="PF02310">
    <property type="entry name" value="B12-binding"/>
    <property type="match status" value="1"/>
</dbReference>
<dbReference type="PROSITE" id="PS51332">
    <property type="entry name" value="B12_BINDING"/>
    <property type="match status" value="1"/>
</dbReference>